<reference evidence="3" key="1">
    <citation type="submission" date="2019-12" db="EMBL/GenBank/DDBJ databases">
        <title>Complete genome of Terracaulis silvestris 0127_4.</title>
        <authorList>
            <person name="Vieira S."/>
            <person name="Riedel T."/>
            <person name="Sproer C."/>
            <person name="Pascual J."/>
            <person name="Boedeker C."/>
            <person name="Overmann J."/>
        </authorList>
    </citation>
    <scope>NUCLEOTIDE SEQUENCE [LARGE SCALE GENOMIC DNA]</scope>
    <source>
        <strain evidence="3">0127_4</strain>
    </source>
</reference>
<keyword evidence="3" id="KW-1185">Reference proteome</keyword>
<accession>A0A6I6MNV7</accession>
<dbReference type="EMBL" id="CP047045">
    <property type="protein sequence ID" value="QGZ96379.1"/>
    <property type="molecule type" value="Genomic_DNA"/>
</dbReference>
<evidence type="ECO:0000256" key="1">
    <source>
        <dbReference type="SAM" id="Phobius"/>
    </source>
</evidence>
<dbReference type="AlphaFoldDB" id="A0A6I6MNV7"/>
<keyword evidence="1" id="KW-0812">Transmembrane</keyword>
<dbReference type="Proteomes" id="UP000431269">
    <property type="component" value="Chromosome"/>
</dbReference>
<sequence>MKRDQTDRHALYANGVRRDAWRAELLHEELAEKAAARRASGRMRWAIAAGFVLGLVGSYFTHLA</sequence>
<feature type="transmembrane region" description="Helical" evidence="1">
    <location>
        <begin position="43"/>
        <end position="61"/>
    </location>
</feature>
<keyword evidence="1" id="KW-1133">Transmembrane helix</keyword>
<gene>
    <name evidence="2" type="ORF">DSM104635_03238</name>
</gene>
<name>A0A6I6MNV7_9CAUL</name>
<organism evidence="2 3">
    <name type="scientific">Terricaulis silvestris</name>
    <dbReference type="NCBI Taxonomy" id="2686094"/>
    <lineage>
        <taxon>Bacteria</taxon>
        <taxon>Pseudomonadati</taxon>
        <taxon>Pseudomonadota</taxon>
        <taxon>Alphaproteobacteria</taxon>
        <taxon>Caulobacterales</taxon>
        <taxon>Caulobacteraceae</taxon>
        <taxon>Terricaulis</taxon>
    </lineage>
</organism>
<dbReference type="RefSeq" id="WP_158767172.1">
    <property type="nucleotide sequence ID" value="NZ_CP047045.1"/>
</dbReference>
<dbReference type="KEGG" id="tsv:DSM104635_03238"/>
<proteinExistence type="predicted"/>
<evidence type="ECO:0000313" key="2">
    <source>
        <dbReference type="EMBL" id="QGZ96379.1"/>
    </source>
</evidence>
<keyword evidence="1" id="KW-0472">Membrane</keyword>
<protein>
    <submittedName>
        <fullName evidence="2">Uncharacterized protein</fullName>
    </submittedName>
</protein>
<evidence type="ECO:0000313" key="3">
    <source>
        <dbReference type="Proteomes" id="UP000431269"/>
    </source>
</evidence>